<organism evidence="1 2">
    <name type="scientific">Mesobacillus subterraneus</name>
    <dbReference type="NCBI Taxonomy" id="285983"/>
    <lineage>
        <taxon>Bacteria</taxon>
        <taxon>Bacillati</taxon>
        <taxon>Bacillota</taxon>
        <taxon>Bacilli</taxon>
        <taxon>Bacillales</taxon>
        <taxon>Bacillaceae</taxon>
        <taxon>Mesobacillus</taxon>
    </lineage>
</organism>
<evidence type="ECO:0000313" key="1">
    <source>
        <dbReference type="EMBL" id="RSD27006.1"/>
    </source>
</evidence>
<gene>
    <name evidence="1" type="ORF">EJA10_10700</name>
</gene>
<evidence type="ECO:0008006" key="3">
    <source>
        <dbReference type="Google" id="ProtNLM"/>
    </source>
</evidence>
<dbReference type="AlphaFoldDB" id="A0A3R9EC33"/>
<dbReference type="Proteomes" id="UP000279911">
    <property type="component" value="Unassembled WGS sequence"/>
</dbReference>
<reference evidence="2" key="1">
    <citation type="submission" date="2018-12" db="EMBL/GenBank/DDBJ databases">
        <title>Bacillus chawlae sp. nov., Bacillus glennii sp. nov., and Bacillus saganii sp. nov. Isolated from the Vehicle Assembly Building at Kennedy Space Center where the Viking Spacecraft were Assembled.</title>
        <authorList>
            <person name="Seuylemezian A."/>
            <person name="Vaishampayan P."/>
        </authorList>
    </citation>
    <scope>NUCLEOTIDE SEQUENCE [LARGE SCALE GENOMIC DNA]</scope>
    <source>
        <strain evidence="2">DSM 13966</strain>
    </source>
</reference>
<protein>
    <recommendedName>
        <fullName evidence="3">LXG domain-containing protein</fullName>
    </recommendedName>
</protein>
<accession>A0A3R9EC33</accession>
<name>A0A3R9EC33_9BACI</name>
<sequence>MHSIKFQGGFVQNLSPEAKRLATRIGTIQTGVSQVKGSLDSRISSRNAIGANLAKAGGSLGRLEQKLNELNVFVDRSVDQYTIAENKINKKAVSLIVSWNRDFGLAECNRPTAKSKEGKGQVNKKTASKEEILKYFADANQKMGLLDAALVGTQFTSLITAYSLSRKININYVGGKPTLWQKLKGGYKFTVSADASWTSKGKYSSTAARYLYDFSKSNPTNAVAKKLHSFVTSYTSPPALLKHAAGFPKNATYMKASTLADEFHKRIKLGVKDVAKNVAEAKGFTRVGKGIPVAGTLISFGSAAWELFDPRNAGKSEGEKFGRAIGGFTGDFAAISGGAKIGAMIGSLGGPIGTVIGGAAGGLAGGIISVKYGDSFKDAGGFLGKYAEKGWKSINSWFK</sequence>
<dbReference type="EMBL" id="RSFW01000013">
    <property type="protein sequence ID" value="RSD27006.1"/>
    <property type="molecule type" value="Genomic_DNA"/>
</dbReference>
<proteinExistence type="predicted"/>
<dbReference type="OrthoDB" id="3261089at2"/>
<evidence type="ECO:0000313" key="2">
    <source>
        <dbReference type="Proteomes" id="UP000279911"/>
    </source>
</evidence>
<dbReference type="RefSeq" id="WP_125479997.1">
    <property type="nucleotide sequence ID" value="NZ_RSFW01000013.1"/>
</dbReference>
<comment type="caution">
    <text evidence="1">The sequence shown here is derived from an EMBL/GenBank/DDBJ whole genome shotgun (WGS) entry which is preliminary data.</text>
</comment>